<evidence type="ECO:0000256" key="4">
    <source>
        <dbReference type="ARBA" id="ARBA00022963"/>
    </source>
</evidence>
<feature type="domain" description="Partial AB-hydrolase lipase" evidence="10">
    <location>
        <begin position="52"/>
        <end position="111"/>
    </location>
</feature>
<dbReference type="PIRSF" id="PIRSF000862">
    <property type="entry name" value="Steryl_ester_lip"/>
    <property type="match status" value="1"/>
</dbReference>
<dbReference type="SUPFAM" id="SSF53474">
    <property type="entry name" value="alpha/beta-Hydrolases"/>
    <property type="match status" value="1"/>
</dbReference>
<evidence type="ECO:0000256" key="3">
    <source>
        <dbReference type="ARBA" id="ARBA00022801"/>
    </source>
</evidence>
<evidence type="ECO:0000256" key="5">
    <source>
        <dbReference type="ARBA" id="ARBA00023098"/>
    </source>
</evidence>
<feature type="active site" description="Charge relay system" evidence="8">
    <location>
        <position position="361"/>
    </location>
</feature>
<comment type="caution">
    <text evidence="11">The sequence shown here is derived from an EMBL/GenBank/DDBJ whole genome shotgun (WGS) entry which is preliminary data.</text>
</comment>
<dbReference type="EMBL" id="JBDJPC010000006">
    <property type="protein sequence ID" value="KAL1497781.1"/>
    <property type="molecule type" value="Genomic_DNA"/>
</dbReference>
<evidence type="ECO:0000259" key="10">
    <source>
        <dbReference type="Pfam" id="PF04083"/>
    </source>
</evidence>
<feature type="signal peptide" evidence="9">
    <location>
        <begin position="1"/>
        <end position="16"/>
    </location>
</feature>
<reference evidence="11 12" key="1">
    <citation type="submission" date="2024-05" db="EMBL/GenBank/DDBJ databases">
        <title>Genetic variation in Jamaican populations of the coffee berry borer (Hypothenemus hampei).</title>
        <authorList>
            <person name="Errbii M."/>
            <person name="Myrie A."/>
        </authorList>
    </citation>
    <scope>NUCLEOTIDE SEQUENCE [LARGE SCALE GENOMIC DNA]</scope>
    <source>
        <strain evidence="11">JA-Hopewell-2020-01-JO</strain>
        <tissue evidence="11">Whole body</tissue>
    </source>
</reference>
<dbReference type="InterPro" id="IPR006693">
    <property type="entry name" value="AB_hydrolase_lipase"/>
</dbReference>
<accession>A0ABD1EN55</accession>
<dbReference type="PANTHER" id="PTHR11005">
    <property type="entry name" value="LYSOSOMAL ACID LIPASE-RELATED"/>
    <property type="match status" value="1"/>
</dbReference>
<evidence type="ECO:0000256" key="9">
    <source>
        <dbReference type="SAM" id="SignalP"/>
    </source>
</evidence>
<feature type="active site" description="Nucleophile" evidence="8">
    <location>
        <position position="187"/>
    </location>
</feature>
<dbReference type="InterPro" id="IPR029058">
    <property type="entry name" value="AB_hydrolase_fold"/>
</dbReference>
<dbReference type="FunFam" id="3.40.50.1820:FF:000057">
    <property type="entry name" value="Lipase"/>
    <property type="match status" value="1"/>
</dbReference>
<gene>
    <name evidence="11" type="ORF">ABEB36_008679</name>
</gene>
<proteinExistence type="inferred from homology"/>
<keyword evidence="6" id="KW-0325">Glycoprotein</keyword>
<protein>
    <recommendedName>
        <fullName evidence="7">Lipase</fullName>
    </recommendedName>
</protein>
<organism evidence="11 12">
    <name type="scientific">Hypothenemus hampei</name>
    <name type="common">Coffee berry borer</name>
    <dbReference type="NCBI Taxonomy" id="57062"/>
    <lineage>
        <taxon>Eukaryota</taxon>
        <taxon>Metazoa</taxon>
        <taxon>Ecdysozoa</taxon>
        <taxon>Arthropoda</taxon>
        <taxon>Hexapoda</taxon>
        <taxon>Insecta</taxon>
        <taxon>Pterygota</taxon>
        <taxon>Neoptera</taxon>
        <taxon>Endopterygota</taxon>
        <taxon>Coleoptera</taxon>
        <taxon>Polyphaga</taxon>
        <taxon>Cucujiformia</taxon>
        <taxon>Curculionidae</taxon>
        <taxon>Scolytinae</taxon>
        <taxon>Hypothenemus</taxon>
    </lineage>
</organism>
<comment type="similarity">
    <text evidence="1 7">Belongs to the AB hydrolase superfamily. Lipase family.</text>
</comment>
<dbReference type="GO" id="GO:0016787">
    <property type="term" value="F:hydrolase activity"/>
    <property type="evidence" value="ECO:0007669"/>
    <property type="project" value="UniProtKB-KW"/>
</dbReference>
<dbReference type="AlphaFoldDB" id="A0ABD1EN55"/>
<keyword evidence="3 7" id="KW-0378">Hydrolase</keyword>
<keyword evidence="2 9" id="KW-0732">Signal</keyword>
<feature type="chain" id="PRO_5044815776" description="Lipase" evidence="9">
    <location>
        <begin position="17"/>
        <end position="416"/>
    </location>
</feature>
<evidence type="ECO:0000313" key="11">
    <source>
        <dbReference type="EMBL" id="KAL1497781.1"/>
    </source>
</evidence>
<dbReference type="Proteomes" id="UP001566132">
    <property type="component" value="Unassembled WGS sequence"/>
</dbReference>
<dbReference type="InterPro" id="IPR025483">
    <property type="entry name" value="Lipase_euk"/>
</dbReference>
<evidence type="ECO:0000256" key="1">
    <source>
        <dbReference type="ARBA" id="ARBA00010701"/>
    </source>
</evidence>
<dbReference type="GO" id="GO:0016042">
    <property type="term" value="P:lipid catabolic process"/>
    <property type="evidence" value="ECO:0007669"/>
    <property type="project" value="UniProtKB-KW"/>
</dbReference>
<feature type="active site" description="Charge relay system" evidence="8">
    <location>
        <position position="394"/>
    </location>
</feature>
<evidence type="ECO:0000256" key="8">
    <source>
        <dbReference type="PIRSR" id="PIRSR000862-1"/>
    </source>
</evidence>
<evidence type="ECO:0000256" key="2">
    <source>
        <dbReference type="ARBA" id="ARBA00022729"/>
    </source>
</evidence>
<dbReference type="Gene3D" id="3.40.50.1820">
    <property type="entry name" value="alpha/beta hydrolase"/>
    <property type="match status" value="1"/>
</dbReference>
<keyword evidence="4 7" id="KW-0442">Lipid degradation</keyword>
<evidence type="ECO:0000256" key="7">
    <source>
        <dbReference type="PIRNR" id="PIRNR000862"/>
    </source>
</evidence>
<name>A0ABD1EN55_HYPHA</name>
<sequence>MLRLSVFLSMLYLVQCIQYKNNVCLSLNDYKTIYRNKNCSYNPDVLSSPKLIARRYGYPLETITVTTKDRYILTLHRIPKSANSKSDENVRRPPILMFHGVGGSSAFYMLQGKRSLGFYLSDHGYDVWLGNWRGNLYSNKHVNYSTSSLKYWNFGFHEMAIYDLPACIDLIANRTGEKGNLIYVGHSMGTTVSYIYSSLMRKHAEENLKSIISLAPVAFMGNIKGSFKLLAPFVPLFRTILNLKGFYAIGHVIGFQRALLPLVCGSYPFINICNILLLSSVGLSEKEYQPELLPIFFSYFPSGISVKTLEHYSQIISSNGRFQMYDFGPAGNLQKYNQSTPPEYDLSEISVPVHLFVGSEDLIGDSKDADILQEKLCLGKSHLSAVKHTFPYAHNDFFLGKDLKPFQDVFLRVVLS</sequence>
<evidence type="ECO:0000256" key="6">
    <source>
        <dbReference type="ARBA" id="ARBA00023180"/>
    </source>
</evidence>
<keyword evidence="12" id="KW-1185">Reference proteome</keyword>
<keyword evidence="5" id="KW-0443">Lipid metabolism</keyword>
<dbReference type="Pfam" id="PF04083">
    <property type="entry name" value="Abhydro_lipase"/>
    <property type="match status" value="1"/>
</dbReference>
<evidence type="ECO:0000313" key="12">
    <source>
        <dbReference type="Proteomes" id="UP001566132"/>
    </source>
</evidence>